<evidence type="ECO:0000313" key="3">
    <source>
        <dbReference type="Proteomes" id="UP000624041"/>
    </source>
</evidence>
<keyword evidence="1" id="KW-0812">Transmembrane</keyword>
<dbReference type="AlphaFoldDB" id="A0A917Y1K0"/>
<sequence>MKRLSRFIMGSSGFILLHVLFIIAILFLIVTGSIFSYRNEVYITDTQVEHIQVESLFQMARLKYVEEQMEYKEILQAVTYDFPNGHVEITISHFTETYRKLQFNIQPFNQDYAFSINHLIHNDIFQQ</sequence>
<evidence type="ECO:0000256" key="1">
    <source>
        <dbReference type="SAM" id="Phobius"/>
    </source>
</evidence>
<protein>
    <submittedName>
        <fullName evidence="2">Uncharacterized protein</fullName>
    </submittedName>
</protein>
<proteinExistence type="predicted"/>
<organism evidence="2 3">
    <name type="scientific">Oceanobacillus indicireducens</name>
    <dbReference type="NCBI Taxonomy" id="1004261"/>
    <lineage>
        <taxon>Bacteria</taxon>
        <taxon>Bacillati</taxon>
        <taxon>Bacillota</taxon>
        <taxon>Bacilli</taxon>
        <taxon>Bacillales</taxon>
        <taxon>Bacillaceae</taxon>
        <taxon>Oceanobacillus</taxon>
    </lineage>
</organism>
<feature type="transmembrane region" description="Helical" evidence="1">
    <location>
        <begin position="12"/>
        <end position="37"/>
    </location>
</feature>
<dbReference type="RefSeq" id="WP_194461815.1">
    <property type="nucleotide sequence ID" value="NZ_BMOS01000029.1"/>
</dbReference>
<evidence type="ECO:0000313" key="2">
    <source>
        <dbReference type="EMBL" id="GGN63886.1"/>
    </source>
</evidence>
<gene>
    <name evidence="2" type="ORF">GCM10007971_31190</name>
</gene>
<reference evidence="2" key="1">
    <citation type="journal article" date="2014" name="Int. J. Syst. Evol. Microbiol.">
        <title>Complete genome sequence of Corynebacterium casei LMG S-19264T (=DSM 44701T), isolated from a smear-ripened cheese.</title>
        <authorList>
            <consortium name="US DOE Joint Genome Institute (JGI-PGF)"/>
            <person name="Walter F."/>
            <person name="Albersmeier A."/>
            <person name="Kalinowski J."/>
            <person name="Ruckert C."/>
        </authorList>
    </citation>
    <scope>NUCLEOTIDE SEQUENCE</scope>
    <source>
        <strain evidence="2">JCM 17251</strain>
    </source>
</reference>
<reference evidence="2" key="2">
    <citation type="submission" date="2020-09" db="EMBL/GenBank/DDBJ databases">
        <authorList>
            <person name="Sun Q."/>
            <person name="Ohkuma M."/>
        </authorList>
    </citation>
    <scope>NUCLEOTIDE SEQUENCE</scope>
    <source>
        <strain evidence="2">JCM 17251</strain>
    </source>
</reference>
<accession>A0A917Y1K0</accession>
<keyword evidence="1" id="KW-1133">Transmembrane helix</keyword>
<comment type="caution">
    <text evidence="2">The sequence shown here is derived from an EMBL/GenBank/DDBJ whole genome shotgun (WGS) entry which is preliminary data.</text>
</comment>
<keyword evidence="3" id="KW-1185">Reference proteome</keyword>
<dbReference type="EMBL" id="BMOS01000029">
    <property type="protein sequence ID" value="GGN63886.1"/>
    <property type="molecule type" value="Genomic_DNA"/>
</dbReference>
<keyword evidence="1" id="KW-0472">Membrane</keyword>
<name>A0A917Y1K0_9BACI</name>
<dbReference type="Proteomes" id="UP000624041">
    <property type="component" value="Unassembled WGS sequence"/>
</dbReference>